<accession>A0A7J6CW26</accession>
<reference evidence="14 15" key="1">
    <citation type="submission" date="2020-04" db="EMBL/GenBank/DDBJ databases">
        <title>Chromosome-level genome assembly of a cyprinid fish Onychostoma macrolepis by integration of Nanopore Sequencing, Bionano and Hi-C technology.</title>
        <authorList>
            <person name="Wang D."/>
        </authorList>
    </citation>
    <scope>NUCLEOTIDE SEQUENCE [LARGE SCALE GENOMIC DNA]</scope>
    <source>
        <strain evidence="14">SWU-2019</strain>
        <tissue evidence="14">Muscle</tissue>
    </source>
</reference>
<dbReference type="PANTHER" id="PTHR22930:SF267">
    <property type="entry name" value="NUCLEASE HARBI1-RELATED"/>
    <property type="match status" value="1"/>
</dbReference>
<evidence type="ECO:0000259" key="13">
    <source>
        <dbReference type="Pfam" id="PF13359"/>
    </source>
</evidence>
<evidence type="ECO:0000256" key="2">
    <source>
        <dbReference type="ARBA" id="ARBA00004123"/>
    </source>
</evidence>
<gene>
    <name evidence="14" type="ORF">G5714_007784</name>
</gene>
<protein>
    <recommendedName>
        <fullName evidence="5">Putative nuclease HARBI1</fullName>
    </recommendedName>
    <alternativeName>
        <fullName evidence="11">Harbinger transposase-derived nuclease</fullName>
    </alternativeName>
</protein>
<keyword evidence="8" id="KW-0479">Metal-binding</keyword>
<comment type="function">
    <text evidence="12">Transposase-derived protein that may have nuclease activity. Does not have transposase activity.</text>
</comment>
<keyword evidence="7" id="KW-0540">Nuclease</keyword>
<evidence type="ECO:0000256" key="8">
    <source>
        <dbReference type="ARBA" id="ARBA00022723"/>
    </source>
</evidence>
<dbReference type="InterPro" id="IPR027806">
    <property type="entry name" value="HARBI1_dom"/>
</dbReference>
<evidence type="ECO:0000256" key="10">
    <source>
        <dbReference type="ARBA" id="ARBA00023242"/>
    </source>
</evidence>
<dbReference type="PANTHER" id="PTHR22930">
    <property type="match status" value="1"/>
</dbReference>
<organism evidence="14 15">
    <name type="scientific">Onychostoma macrolepis</name>
    <dbReference type="NCBI Taxonomy" id="369639"/>
    <lineage>
        <taxon>Eukaryota</taxon>
        <taxon>Metazoa</taxon>
        <taxon>Chordata</taxon>
        <taxon>Craniata</taxon>
        <taxon>Vertebrata</taxon>
        <taxon>Euteleostomi</taxon>
        <taxon>Actinopterygii</taxon>
        <taxon>Neopterygii</taxon>
        <taxon>Teleostei</taxon>
        <taxon>Ostariophysi</taxon>
        <taxon>Cypriniformes</taxon>
        <taxon>Cyprinidae</taxon>
        <taxon>Acrossocheilinae</taxon>
        <taxon>Onychostoma</taxon>
    </lineage>
</organism>
<dbReference type="Pfam" id="PF13359">
    <property type="entry name" value="DDE_Tnp_4"/>
    <property type="match status" value="1"/>
</dbReference>
<keyword evidence="6" id="KW-0963">Cytoplasm</keyword>
<sequence>MAARPRIVVLNQKRQSQLVYVHYFIRENFSPLATMSEDNILQRFRLPQEQIQQLLHLIGPTLSRQTRRRYPMSPEIQLLSIFILWGVFWSPGLGINKGGLDYSPTNYIRMPFARHEVMEAHQGFHAIAGVPQVIGLVDRTLIPIANPSALDQAFICRKGFAAINVQVVVDHRGMFTDMVAKWPGSTHDSFVWANSAAGQDAERGVLGRPFFLGDSGYPLRTYLLNPVTNPTRLNTVTTLHTPVPATWWNARLEEDCV</sequence>
<dbReference type="GO" id="GO:0005737">
    <property type="term" value="C:cytoplasm"/>
    <property type="evidence" value="ECO:0007669"/>
    <property type="project" value="UniProtKB-SubCell"/>
</dbReference>
<evidence type="ECO:0000256" key="6">
    <source>
        <dbReference type="ARBA" id="ARBA00022490"/>
    </source>
</evidence>
<dbReference type="GO" id="GO:0046872">
    <property type="term" value="F:metal ion binding"/>
    <property type="evidence" value="ECO:0007669"/>
    <property type="project" value="UniProtKB-KW"/>
</dbReference>
<comment type="cofactor">
    <cofactor evidence="1">
        <name>a divalent metal cation</name>
        <dbReference type="ChEBI" id="CHEBI:60240"/>
    </cofactor>
</comment>
<evidence type="ECO:0000256" key="4">
    <source>
        <dbReference type="ARBA" id="ARBA00006958"/>
    </source>
</evidence>
<keyword evidence="15" id="KW-1185">Reference proteome</keyword>
<evidence type="ECO:0000256" key="5">
    <source>
        <dbReference type="ARBA" id="ARBA00015519"/>
    </source>
</evidence>
<feature type="domain" description="DDE Tnp4" evidence="13">
    <location>
        <begin position="137"/>
        <end position="229"/>
    </location>
</feature>
<dbReference type="GO" id="GO:0004518">
    <property type="term" value="F:nuclease activity"/>
    <property type="evidence" value="ECO:0007669"/>
    <property type="project" value="UniProtKB-KW"/>
</dbReference>
<evidence type="ECO:0000256" key="9">
    <source>
        <dbReference type="ARBA" id="ARBA00022801"/>
    </source>
</evidence>
<comment type="similarity">
    <text evidence="4">Belongs to the HARBI1 family.</text>
</comment>
<dbReference type="EMBL" id="JAAMOB010000007">
    <property type="protein sequence ID" value="KAF4110753.1"/>
    <property type="molecule type" value="Genomic_DNA"/>
</dbReference>
<evidence type="ECO:0000313" key="14">
    <source>
        <dbReference type="EMBL" id="KAF4110753.1"/>
    </source>
</evidence>
<evidence type="ECO:0000256" key="11">
    <source>
        <dbReference type="ARBA" id="ARBA00030126"/>
    </source>
</evidence>
<comment type="caution">
    <text evidence="14">The sequence shown here is derived from an EMBL/GenBank/DDBJ whole genome shotgun (WGS) entry which is preliminary data.</text>
</comment>
<dbReference type="InterPro" id="IPR045249">
    <property type="entry name" value="HARBI1-like"/>
</dbReference>
<dbReference type="Proteomes" id="UP000579812">
    <property type="component" value="Unassembled WGS sequence"/>
</dbReference>
<keyword evidence="10" id="KW-0539">Nucleus</keyword>
<dbReference type="GO" id="GO:0005634">
    <property type="term" value="C:nucleus"/>
    <property type="evidence" value="ECO:0007669"/>
    <property type="project" value="UniProtKB-SubCell"/>
</dbReference>
<dbReference type="PRINTS" id="PR02086">
    <property type="entry name" value="PUTNUCHARBI1"/>
</dbReference>
<evidence type="ECO:0000256" key="3">
    <source>
        <dbReference type="ARBA" id="ARBA00004496"/>
    </source>
</evidence>
<keyword evidence="9" id="KW-0378">Hydrolase</keyword>
<dbReference type="GO" id="GO:0016787">
    <property type="term" value="F:hydrolase activity"/>
    <property type="evidence" value="ECO:0007669"/>
    <property type="project" value="UniProtKB-KW"/>
</dbReference>
<evidence type="ECO:0000256" key="1">
    <source>
        <dbReference type="ARBA" id="ARBA00001968"/>
    </source>
</evidence>
<evidence type="ECO:0000256" key="7">
    <source>
        <dbReference type="ARBA" id="ARBA00022722"/>
    </source>
</evidence>
<proteinExistence type="inferred from homology"/>
<evidence type="ECO:0000313" key="15">
    <source>
        <dbReference type="Proteomes" id="UP000579812"/>
    </source>
</evidence>
<dbReference type="AlphaFoldDB" id="A0A7J6CW26"/>
<comment type="subcellular location">
    <subcellularLocation>
        <location evidence="3">Cytoplasm</location>
    </subcellularLocation>
    <subcellularLocation>
        <location evidence="2">Nucleus</location>
    </subcellularLocation>
</comment>
<evidence type="ECO:0000256" key="12">
    <source>
        <dbReference type="ARBA" id="ARBA00045850"/>
    </source>
</evidence>
<name>A0A7J6CW26_9TELE</name>
<dbReference type="InterPro" id="IPR026103">
    <property type="entry name" value="HARBI1_animal"/>
</dbReference>